<dbReference type="AlphaFoldDB" id="A0A4U1D0L8"/>
<dbReference type="Gene3D" id="2.30.40.10">
    <property type="entry name" value="Urease, subunit C, domain 1"/>
    <property type="match status" value="1"/>
</dbReference>
<sequence>MATLWYGCSIYTLQEEGHLVEAVVTEGDKIIGLGSIEELENSFNITIKHNLNGSTMFPGFVDSHIHLIGHGEKLVRLDLSSYHSKQEVLQAVREYAMKLEDGEWVIGEGWNENQWDEPVPIVRSELDEVVPDHPVLLKRVCRHAMVVNSVALKEASINKHSECPPGGVFGKDLDGELNGIFKENAQDLILNAVPNPSEDYLKKALRTAIADAHQKGLTGVHTEDLAYYNGFEDTYKLFQEVIEKEGNKLRAHLLVNHEVMNDFESAGSSFLKGSKWIEFGAIKIFTDGSLGGRTALLSHPYADDPTTNGVAIFPQNELNELVARARELDMPVAIHAIGDLAFEMVLQAIEEHPLKGAGIDRLIHAQILRLDLIERAKKLPVILDIQPSFVASDFPWVIERVGEDHMEYCYAWKTLKEHLHCAGGSDAPVEEIAPLLGIQAAVTRTNPFDMERVAYQPNESLSVYEAVCLYTKGSAMAACHEEDRGMIQKGFLADFTILAENIFNIDPHDISRIQVDRTVIGGEVVFERA</sequence>
<gene>
    <name evidence="2" type="ORF">FA727_16960</name>
</gene>
<protein>
    <submittedName>
        <fullName evidence="2">Amidohydrolase</fullName>
    </submittedName>
</protein>
<keyword evidence="3" id="KW-1185">Reference proteome</keyword>
<dbReference type="SUPFAM" id="SSF51556">
    <property type="entry name" value="Metallo-dependent hydrolases"/>
    <property type="match status" value="1"/>
</dbReference>
<evidence type="ECO:0000259" key="1">
    <source>
        <dbReference type="Pfam" id="PF07969"/>
    </source>
</evidence>
<dbReference type="RefSeq" id="WP_136832754.1">
    <property type="nucleotide sequence ID" value="NZ_SWBM01000004.1"/>
</dbReference>
<dbReference type="EMBL" id="SWBM01000004">
    <property type="protein sequence ID" value="TKC15809.1"/>
    <property type="molecule type" value="Genomic_DNA"/>
</dbReference>
<feature type="domain" description="Amidohydrolase 3" evidence="1">
    <location>
        <begin position="50"/>
        <end position="526"/>
    </location>
</feature>
<dbReference type="InterPro" id="IPR032466">
    <property type="entry name" value="Metal_Hydrolase"/>
</dbReference>
<dbReference type="PANTHER" id="PTHR22642:SF2">
    <property type="entry name" value="PROTEIN LONG AFTER FAR-RED 3"/>
    <property type="match status" value="1"/>
</dbReference>
<name>A0A4U1D0L8_9BACI</name>
<dbReference type="Pfam" id="PF07969">
    <property type="entry name" value="Amidohydro_3"/>
    <property type="match status" value="1"/>
</dbReference>
<comment type="caution">
    <text evidence="2">The sequence shown here is derived from an EMBL/GenBank/DDBJ whole genome shotgun (WGS) entry which is preliminary data.</text>
</comment>
<dbReference type="InterPro" id="IPR011059">
    <property type="entry name" value="Metal-dep_hydrolase_composite"/>
</dbReference>
<dbReference type="GO" id="GO:0016810">
    <property type="term" value="F:hydrolase activity, acting on carbon-nitrogen (but not peptide) bonds"/>
    <property type="evidence" value="ECO:0007669"/>
    <property type="project" value="InterPro"/>
</dbReference>
<dbReference type="Gene3D" id="3.10.310.70">
    <property type="match status" value="1"/>
</dbReference>
<reference evidence="2 3" key="1">
    <citation type="journal article" date="2011" name="J. Microbiol.">
        <title>Bacillus kyonggiensis sp. nov., isolated from soil of a lettuce field.</title>
        <authorList>
            <person name="Dong K."/>
            <person name="Lee S."/>
        </authorList>
    </citation>
    <scope>NUCLEOTIDE SEQUENCE [LARGE SCALE GENOMIC DNA]</scope>
    <source>
        <strain evidence="2 3">NB22</strain>
    </source>
</reference>
<accession>A0A4U1D0L8</accession>
<proteinExistence type="predicted"/>
<evidence type="ECO:0000313" key="3">
    <source>
        <dbReference type="Proteomes" id="UP000307756"/>
    </source>
</evidence>
<dbReference type="PANTHER" id="PTHR22642">
    <property type="entry name" value="IMIDAZOLONEPROPIONASE"/>
    <property type="match status" value="1"/>
</dbReference>
<dbReference type="SUPFAM" id="SSF51338">
    <property type="entry name" value="Composite domain of metallo-dependent hydrolases"/>
    <property type="match status" value="1"/>
</dbReference>
<dbReference type="CDD" id="cd01300">
    <property type="entry name" value="YtcJ_like"/>
    <property type="match status" value="1"/>
</dbReference>
<dbReference type="InterPro" id="IPR013108">
    <property type="entry name" value="Amidohydro_3"/>
</dbReference>
<keyword evidence="2" id="KW-0378">Hydrolase</keyword>
<dbReference type="Gene3D" id="3.20.20.140">
    <property type="entry name" value="Metal-dependent hydrolases"/>
    <property type="match status" value="1"/>
</dbReference>
<organism evidence="2 3">
    <name type="scientific">Robertmurraya kyonggiensis</name>
    <dbReference type="NCBI Taxonomy" id="1037680"/>
    <lineage>
        <taxon>Bacteria</taxon>
        <taxon>Bacillati</taxon>
        <taxon>Bacillota</taxon>
        <taxon>Bacilli</taxon>
        <taxon>Bacillales</taxon>
        <taxon>Bacillaceae</taxon>
        <taxon>Robertmurraya</taxon>
    </lineage>
</organism>
<evidence type="ECO:0000313" key="2">
    <source>
        <dbReference type="EMBL" id="TKC15809.1"/>
    </source>
</evidence>
<dbReference type="Proteomes" id="UP000307756">
    <property type="component" value="Unassembled WGS sequence"/>
</dbReference>
<dbReference type="OrthoDB" id="9767366at2"/>
<dbReference type="InterPro" id="IPR033932">
    <property type="entry name" value="YtcJ-like"/>
</dbReference>